<dbReference type="AlphaFoldDB" id="A0A914L8H1"/>
<proteinExistence type="predicted"/>
<sequence>MGEDNKGEDKKGCRMSLFLESFKSRIDVQVGILKWLDYEDLMSLKLTNRHFYSLINQHKRELPRKEFYRLRLVVAKKIVRKSDSSKKITFKPDIANSDLFSNDQLMEKWRAAICKSTPLYLNEGDNIGNVMIKLDMKASWFNNENYRFLKLPNIPKSCEEMAIIRFWLKQLFDCAFQLSYFENIIFNPEMINLLFDNDQTISKQFNVERLHLLWASNNTIENFLNSGLVHFTLYQQFRIFRNGEFSEQQFDILFNIITNRPNRLLYVEFEYCIFPIHFNRVIEHLTTSTDLSKVVPEITLIFRADLKEFKVPQGAEKVEISGRSTKFILVNKKHNPAVKFSFDVSESRSYGSSGLYVKIKRMKE</sequence>
<evidence type="ECO:0000313" key="2">
    <source>
        <dbReference type="Proteomes" id="UP000887563"/>
    </source>
</evidence>
<dbReference type="InterPro" id="IPR036047">
    <property type="entry name" value="F-box-like_dom_sf"/>
</dbReference>
<organism evidence="2 3">
    <name type="scientific">Meloidogyne incognita</name>
    <name type="common">Southern root-knot nematode worm</name>
    <name type="synonym">Oxyuris incognita</name>
    <dbReference type="NCBI Taxonomy" id="6306"/>
    <lineage>
        <taxon>Eukaryota</taxon>
        <taxon>Metazoa</taxon>
        <taxon>Ecdysozoa</taxon>
        <taxon>Nematoda</taxon>
        <taxon>Chromadorea</taxon>
        <taxon>Rhabditida</taxon>
        <taxon>Tylenchina</taxon>
        <taxon>Tylenchomorpha</taxon>
        <taxon>Tylenchoidea</taxon>
        <taxon>Meloidogynidae</taxon>
        <taxon>Meloidogyninae</taxon>
        <taxon>Meloidogyne</taxon>
        <taxon>Meloidogyne incognita group</taxon>
    </lineage>
</organism>
<dbReference type="CDD" id="cd09917">
    <property type="entry name" value="F-box_SF"/>
    <property type="match status" value="1"/>
</dbReference>
<feature type="domain" description="F-box" evidence="1">
    <location>
        <begin position="28"/>
        <end position="59"/>
    </location>
</feature>
<name>A0A914L8H1_MELIC</name>
<keyword evidence="2" id="KW-1185">Reference proteome</keyword>
<dbReference type="InterPro" id="IPR001810">
    <property type="entry name" value="F-box_dom"/>
</dbReference>
<dbReference type="SUPFAM" id="SSF81383">
    <property type="entry name" value="F-box domain"/>
    <property type="match status" value="1"/>
</dbReference>
<accession>A0A914L8H1</accession>
<dbReference type="Proteomes" id="UP000887563">
    <property type="component" value="Unplaced"/>
</dbReference>
<protein>
    <submittedName>
        <fullName evidence="3">F-box domain-containing protein</fullName>
    </submittedName>
</protein>
<dbReference type="WBParaSite" id="Minc3s00276g09203">
    <property type="protein sequence ID" value="Minc3s00276g09203"/>
    <property type="gene ID" value="Minc3s00276g09203"/>
</dbReference>
<evidence type="ECO:0000313" key="3">
    <source>
        <dbReference type="WBParaSite" id="Minc3s00276g09203"/>
    </source>
</evidence>
<evidence type="ECO:0000259" key="1">
    <source>
        <dbReference type="Pfam" id="PF00646"/>
    </source>
</evidence>
<reference evidence="3" key="1">
    <citation type="submission" date="2022-11" db="UniProtKB">
        <authorList>
            <consortium name="WormBaseParasite"/>
        </authorList>
    </citation>
    <scope>IDENTIFICATION</scope>
</reference>
<dbReference type="Pfam" id="PF00646">
    <property type="entry name" value="F-box"/>
    <property type="match status" value="1"/>
</dbReference>